<reference evidence="2" key="2">
    <citation type="submission" date="2018-11" db="EMBL/GenBank/DDBJ databases">
        <title>Proposal to divide the Flavobacteriaceae and reorganize its genera based on Amino Acid Identity values calculated from whole genome sequences.</title>
        <authorList>
            <person name="Nicholson A.C."/>
            <person name="Gulvik C.A."/>
            <person name="Whitney A.M."/>
            <person name="Humrighouse B.W."/>
            <person name="Bell M."/>
            <person name="Holmes B."/>
            <person name="Steigerwalt A."/>
            <person name="Villarma A."/>
            <person name="Sheth M."/>
            <person name="Batra D."/>
            <person name="Pryor J."/>
            <person name="Bernardet J.-F."/>
            <person name="Hugo C."/>
            <person name="Kampfer P."/>
            <person name="Newman J."/>
            <person name="Mcquiston J."/>
        </authorList>
    </citation>
    <scope>NUCLEOTIDE SEQUENCE [LARGE SCALE GENOMIC DNA]</scope>
    <source>
        <strain evidence="2">DSM 22165</strain>
    </source>
</reference>
<organism evidence="1 2">
    <name type="scientific">Epilithonimonas hominis</name>
    <dbReference type="NCBI Taxonomy" id="420404"/>
    <lineage>
        <taxon>Bacteria</taxon>
        <taxon>Pseudomonadati</taxon>
        <taxon>Bacteroidota</taxon>
        <taxon>Flavobacteriia</taxon>
        <taxon>Flavobacteriales</taxon>
        <taxon>Weeksellaceae</taxon>
        <taxon>Chryseobacterium group</taxon>
        <taxon>Epilithonimonas</taxon>
    </lineage>
</organism>
<evidence type="ECO:0000313" key="2">
    <source>
        <dbReference type="Proteomes" id="UP000267623"/>
    </source>
</evidence>
<accession>A0A3N0X753</accession>
<proteinExistence type="predicted"/>
<dbReference type="EMBL" id="RJTU01000062">
    <property type="protein sequence ID" value="ROI13123.1"/>
    <property type="molecule type" value="Genomic_DNA"/>
</dbReference>
<comment type="caution">
    <text evidence="1">The sequence shown here is derived from an EMBL/GenBank/DDBJ whole genome shotgun (WGS) entry which is preliminary data.</text>
</comment>
<reference evidence="2" key="1">
    <citation type="submission" date="2018-11" db="EMBL/GenBank/DDBJ databases">
        <title>Proposal to divide the Flavobacteriaceae and reorganize its genera based on Amino Acid Identity values calculated from whole genome sequences.</title>
        <authorList>
            <person name="Nicholson A.C."/>
            <person name="Gulvik C.A."/>
            <person name="Whitney A.M."/>
            <person name="Humrighouse B.W."/>
            <person name="Bell M."/>
            <person name="Holmes B."/>
            <person name="Steigerwalt A."/>
            <person name="Villarma A."/>
            <person name="Sheth M."/>
            <person name="Batra D."/>
            <person name="Pryor J."/>
            <person name="Bernardet J.-F."/>
            <person name="Hugo C."/>
            <person name="Kampfer P."/>
            <person name="Newman J."/>
            <person name="Mcquiston J.R."/>
        </authorList>
    </citation>
    <scope>NUCLEOTIDE SEQUENCE [LARGE SCALE GENOMIC DNA]</scope>
    <source>
        <strain evidence="2">DSM 22165</strain>
    </source>
</reference>
<dbReference type="AlphaFoldDB" id="A0A3N0X753"/>
<name>A0A3N0X753_9FLAO</name>
<gene>
    <name evidence="1" type="ORF">EGH73_09775</name>
</gene>
<evidence type="ECO:0000313" key="1">
    <source>
        <dbReference type="EMBL" id="ROI13123.1"/>
    </source>
</evidence>
<dbReference type="RefSeq" id="WP_122028040.1">
    <property type="nucleotide sequence ID" value="NZ_RJTU01000062.1"/>
</dbReference>
<protein>
    <submittedName>
        <fullName evidence="1">Uncharacterized protein</fullName>
    </submittedName>
</protein>
<dbReference type="Proteomes" id="UP000267623">
    <property type="component" value="Unassembled WGS sequence"/>
</dbReference>
<sequence>METKTANIKREATATSLILNLDTPLEIILTEDNPNSVKAIFNNLIKELKKGLLKFELEDEKKDDMYFHICDEYIKQLNSEMETVYNELVDYELLDTNEE</sequence>